<accession>A0A6A3Q164</accession>
<dbReference type="InterPro" id="IPR043128">
    <property type="entry name" value="Rev_trsase/Diguanyl_cyclase"/>
</dbReference>
<evidence type="ECO:0008006" key="12">
    <source>
        <dbReference type="Google" id="ProtNLM"/>
    </source>
</evidence>
<evidence type="ECO:0000259" key="9">
    <source>
        <dbReference type="PROSITE" id="PS50994"/>
    </source>
</evidence>
<dbReference type="InterPro" id="IPR043502">
    <property type="entry name" value="DNA/RNA_pol_sf"/>
</dbReference>
<dbReference type="Gene3D" id="3.30.70.270">
    <property type="match status" value="2"/>
</dbReference>
<dbReference type="InterPro" id="IPR000477">
    <property type="entry name" value="RT_dom"/>
</dbReference>
<dbReference type="GO" id="GO:0015074">
    <property type="term" value="P:DNA integration"/>
    <property type="evidence" value="ECO:0007669"/>
    <property type="project" value="InterPro"/>
</dbReference>
<keyword evidence="6" id="KW-0695">RNA-directed DNA polymerase</keyword>
<keyword evidence="2" id="KW-0548">Nucleotidyltransferase</keyword>
<dbReference type="InterPro" id="IPR050951">
    <property type="entry name" value="Retrovirus_Pol_polyprotein"/>
</dbReference>
<dbReference type="FunFam" id="3.30.70.270:FF:000020">
    <property type="entry name" value="Transposon Tf2-6 polyprotein-like Protein"/>
    <property type="match status" value="1"/>
</dbReference>
<evidence type="ECO:0000256" key="3">
    <source>
        <dbReference type="ARBA" id="ARBA00022722"/>
    </source>
</evidence>
<dbReference type="InterPro" id="IPR001584">
    <property type="entry name" value="Integrase_cat-core"/>
</dbReference>
<dbReference type="Pfam" id="PF17917">
    <property type="entry name" value="RT_RNaseH"/>
    <property type="match status" value="1"/>
</dbReference>
<dbReference type="PROSITE" id="PS50878">
    <property type="entry name" value="RT_POL"/>
    <property type="match status" value="1"/>
</dbReference>
<evidence type="ECO:0000259" key="8">
    <source>
        <dbReference type="PROSITE" id="PS50878"/>
    </source>
</evidence>
<reference evidence="10 11" key="1">
    <citation type="submission" date="2018-08" db="EMBL/GenBank/DDBJ databases">
        <title>Genomic investigation of the strawberry pathogen Phytophthora fragariae indicates pathogenicity is determined by transcriptional variation in three key races.</title>
        <authorList>
            <person name="Adams T.M."/>
            <person name="Armitage A.D."/>
            <person name="Sobczyk M.K."/>
            <person name="Bates H.J."/>
            <person name="Dunwell J.M."/>
            <person name="Nellist C.F."/>
            <person name="Harrison R.J."/>
        </authorList>
    </citation>
    <scope>NUCLEOTIDE SEQUENCE [LARGE SCALE GENOMIC DNA]</scope>
    <source>
        <strain evidence="10 11">NOV-71</strain>
    </source>
</reference>
<dbReference type="InterPro" id="IPR041373">
    <property type="entry name" value="RT_RNaseH"/>
</dbReference>
<organism evidence="10 11">
    <name type="scientific">Phytophthora fragariae</name>
    <dbReference type="NCBI Taxonomy" id="53985"/>
    <lineage>
        <taxon>Eukaryota</taxon>
        <taxon>Sar</taxon>
        <taxon>Stramenopiles</taxon>
        <taxon>Oomycota</taxon>
        <taxon>Peronosporomycetes</taxon>
        <taxon>Peronosporales</taxon>
        <taxon>Peronosporaceae</taxon>
        <taxon>Phytophthora</taxon>
    </lineage>
</organism>
<evidence type="ECO:0000256" key="6">
    <source>
        <dbReference type="ARBA" id="ARBA00022918"/>
    </source>
</evidence>
<feature type="region of interest" description="Disordered" evidence="7">
    <location>
        <begin position="635"/>
        <end position="654"/>
    </location>
</feature>
<name>A0A6A3Q164_9STRA</name>
<sequence length="1050" mass="117560">MLQNGVKIGFTSCEMKWYDGGDKKVVPFSCTTTDEEAERTVKVRLVRKQRVQTQTCRQVQLAVAAPEGTVGLFMPVSGAEPHLMLAPTLTTVHDGKVVVPIMNLVGRTSKLPSREKLGTWTPTNEDMTIMEVTGEFDQARVKQWLETQLHDENAPLSNEGDLKLGTMEQEDKELLLRLLRHYPKLLEPRDGCPPHTTLGVSHEIHTGSEPPIKVRPHRHSLSEQAIIDEQTDKMLVDGVIEEANGAWGFPVVLVRKKDGSVRFCIDYRLLNAIAKKDVYPLPRIDDTLDNLHGAKRFTSLDLHAGYWQVPVAEKDRDKTGFITRKGLFRFVRMPFGLANVPGTFQRMMDAVLRGLTWQSCLVYLDDVIIFSRGSAAQHVVQLAAVLEQLAGAGLSLKASKCSFASEKLNYLGHELDGAGVRPMSSLVESAKNFPTPTDVTEVKRFVHMAGYYRRFVSDFAAKAAPMTKLLRKGVVWRWGDSQKEAFECLKKELTERPLLAYPDFSRPFRLVTDASQVGLGAALTQDQGQGEQPIAYASKINSPTVAKYIITELECAAVVWAVKLFRPYLYGRKFVLMTDHAALKWLMTSKELTGRLHRWALQLQEYDFEVVYRPGSSNVVADALSRAPARVVTAASQETETRLDGGRAGEGSDGQLTDQAIKAEQAQDRTVKNLVRKGKYGGRRIVVEDEVVHIVENDGSKRVVLPTALWAAALRENHDSIYACHLRTPQTYARVARSYWWPDMRAHVRKWVQACRDCGTRKAKAKEVIPPLRSQGVGSPGDRWALDVAGPLPVTAGENRYVVAAVDYATRYTVAVAVPRHTAQDIAQFIVEKLVLVFGPMRELVLDGAPKLSGKVVAALTDLLQTKQISPVPYRPELLGLVERFHRSWKDMVSIYVAETQNDWDRWLPCAVYAYNGARHSATGFSPNELMMGRRLRTPNELLRTAGVTQVGEFAEYHRKLVRQMAQCAAAAKTALAKDQLHREKYYNRRERHTTEFGVGDLVWVLRPPRGKGITKLSHQWVGPALITEDAGFDNWRVVHEDTRAPRGAL</sequence>
<evidence type="ECO:0000313" key="10">
    <source>
        <dbReference type="EMBL" id="KAE9066866.1"/>
    </source>
</evidence>
<keyword evidence="1" id="KW-0808">Transferase</keyword>
<dbReference type="InterPro" id="IPR012337">
    <property type="entry name" value="RNaseH-like_sf"/>
</dbReference>
<dbReference type="PANTHER" id="PTHR37984:SF5">
    <property type="entry name" value="PROTEIN NYNRIN-LIKE"/>
    <property type="match status" value="1"/>
</dbReference>
<gene>
    <name evidence="10" type="ORF">PF007_g28281</name>
</gene>
<evidence type="ECO:0000256" key="5">
    <source>
        <dbReference type="ARBA" id="ARBA00022801"/>
    </source>
</evidence>
<dbReference type="Pfam" id="PF00078">
    <property type="entry name" value="RVT_1"/>
    <property type="match status" value="1"/>
</dbReference>
<dbReference type="EMBL" id="QXFZ01003831">
    <property type="protein sequence ID" value="KAE9066866.1"/>
    <property type="molecule type" value="Genomic_DNA"/>
</dbReference>
<keyword evidence="3" id="KW-0540">Nuclease</keyword>
<dbReference type="SUPFAM" id="SSF53098">
    <property type="entry name" value="Ribonuclease H-like"/>
    <property type="match status" value="1"/>
</dbReference>
<keyword evidence="5" id="KW-0378">Hydrolase</keyword>
<feature type="domain" description="Integrase catalytic" evidence="9">
    <location>
        <begin position="776"/>
        <end position="935"/>
    </location>
</feature>
<evidence type="ECO:0000256" key="2">
    <source>
        <dbReference type="ARBA" id="ARBA00022695"/>
    </source>
</evidence>
<proteinExistence type="predicted"/>
<keyword evidence="4" id="KW-0255">Endonuclease</keyword>
<dbReference type="CDD" id="cd01647">
    <property type="entry name" value="RT_LTR"/>
    <property type="match status" value="1"/>
</dbReference>
<dbReference type="Gene3D" id="3.30.420.10">
    <property type="entry name" value="Ribonuclease H-like superfamily/Ribonuclease H"/>
    <property type="match status" value="1"/>
</dbReference>
<dbReference type="Pfam" id="PF17921">
    <property type="entry name" value="Integrase_H2C2"/>
    <property type="match status" value="1"/>
</dbReference>
<dbReference type="GO" id="GO:0003964">
    <property type="term" value="F:RNA-directed DNA polymerase activity"/>
    <property type="evidence" value="ECO:0007669"/>
    <property type="project" value="UniProtKB-KW"/>
</dbReference>
<dbReference type="InterPro" id="IPR036397">
    <property type="entry name" value="RNaseH_sf"/>
</dbReference>
<evidence type="ECO:0000256" key="7">
    <source>
        <dbReference type="SAM" id="MobiDB-lite"/>
    </source>
</evidence>
<feature type="domain" description="Reverse transcriptase" evidence="8">
    <location>
        <begin position="235"/>
        <end position="415"/>
    </location>
</feature>
<dbReference type="FunFam" id="1.10.340.70:FF:000001">
    <property type="entry name" value="Retrovirus-related Pol polyprotein from transposon gypsy-like Protein"/>
    <property type="match status" value="1"/>
</dbReference>
<dbReference type="GO" id="GO:0003676">
    <property type="term" value="F:nucleic acid binding"/>
    <property type="evidence" value="ECO:0007669"/>
    <property type="project" value="InterPro"/>
</dbReference>
<dbReference type="AlphaFoldDB" id="A0A6A3Q164"/>
<dbReference type="PANTHER" id="PTHR37984">
    <property type="entry name" value="PROTEIN CBG26694"/>
    <property type="match status" value="1"/>
</dbReference>
<dbReference type="Gene3D" id="3.10.10.10">
    <property type="entry name" value="HIV Type 1 Reverse Transcriptase, subunit A, domain 1"/>
    <property type="match status" value="1"/>
</dbReference>
<evidence type="ECO:0000256" key="4">
    <source>
        <dbReference type="ARBA" id="ARBA00022759"/>
    </source>
</evidence>
<evidence type="ECO:0000313" key="11">
    <source>
        <dbReference type="Proteomes" id="UP000441208"/>
    </source>
</evidence>
<comment type="caution">
    <text evidence="10">The sequence shown here is derived from an EMBL/GenBank/DDBJ whole genome shotgun (WGS) entry which is preliminary data.</text>
</comment>
<dbReference type="FunFam" id="3.10.20.370:FF:000001">
    <property type="entry name" value="Retrovirus-related Pol polyprotein from transposon 17.6-like protein"/>
    <property type="match status" value="1"/>
</dbReference>
<dbReference type="InterPro" id="IPR041588">
    <property type="entry name" value="Integrase_H2C2"/>
</dbReference>
<evidence type="ECO:0000256" key="1">
    <source>
        <dbReference type="ARBA" id="ARBA00022679"/>
    </source>
</evidence>
<dbReference type="Proteomes" id="UP000441208">
    <property type="component" value="Unassembled WGS sequence"/>
</dbReference>
<dbReference type="Gene3D" id="1.10.340.70">
    <property type="match status" value="1"/>
</dbReference>
<dbReference type="CDD" id="cd09274">
    <property type="entry name" value="RNase_HI_RT_Ty3"/>
    <property type="match status" value="1"/>
</dbReference>
<dbReference type="PROSITE" id="PS50994">
    <property type="entry name" value="INTEGRASE"/>
    <property type="match status" value="1"/>
</dbReference>
<dbReference type="SUPFAM" id="SSF56672">
    <property type="entry name" value="DNA/RNA polymerases"/>
    <property type="match status" value="1"/>
</dbReference>
<protein>
    <recommendedName>
        <fullName evidence="12">Reverse transcriptase</fullName>
    </recommendedName>
</protein>
<dbReference type="GO" id="GO:0016787">
    <property type="term" value="F:hydrolase activity"/>
    <property type="evidence" value="ECO:0007669"/>
    <property type="project" value="UniProtKB-KW"/>
</dbReference>
<dbReference type="GO" id="GO:0004519">
    <property type="term" value="F:endonuclease activity"/>
    <property type="evidence" value="ECO:0007669"/>
    <property type="project" value="UniProtKB-KW"/>
</dbReference>